<reference evidence="1" key="1">
    <citation type="submission" date="2019-04" db="EMBL/GenBank/DDBJ databases">
        <title>Genome assembly of Zosterops borbonicus 15179.</title>
        <authorList>
            <person name="Leroy T."/>
            <person name="Anselmetti Y."/>
            <person name="Tilak M.-K."/>
            <person name="Nabholz B."/>
        </authorList>
    </citation>
    <scope>NUCLEOTIDE SEQUENCE</scope>
    <source>
        <strain evidence="1">HGM_15179</strain>
        <tissue evidence="1">Muscle</tissue>
    </source>
</reference>
<evidence type="ECO:0000313" key="1">
    <source>
        <dbReference type="EMBL" id="TRZ24072.1"/>
    </source>
</evidence>
<organism evidence="1 2">
    <name type="scientific">Zosterops borbonicus</name>
    <dbReference type="NCBI Taxonomy" id="364589"/>
    <lineage>
        <taxon>Eukaryota</taxon>
        <taxon>Metazoa</taxon>
        <taxon>Chordata</taxon>
        <taxon>Craniata</taxon>
        <taxon>Vertebrata</taxon>
        <taxon>Euteleostomi</taxon>
        <taxon>Archelosauria</taxon>
        <taxon>Archosauria</taxon>
        <taxon>Dinosauria</taxon>
        <taxon>Saurischia</taxon>
        <taxon>Theropoda</taxon>
        <taxon>Coelurosauria</taxon>
        <taxon>Aves</taxon>
        <taxon>Neognathae</taxon>
        <taxon>Neoaves</taxon>
        <taxon>Telluraves</taxon>
        <taxon>Australaves</taxon>
        <taxon>Passeriformes</taxon>
        <taxon>Sylvioidea</taxon>
        <taxon>Zosteropidae</taxon>
        <taxon>Zosterops</taxon>
    </lineage>
</organism>
<sequence>MTCAVSGLQQEQRLGDISQICECQGTSPQEVQAATRLPHRQLKGIQAGLVTDWFSKDKSPMNSSIPGGAAEIHLRQPNMGIWQGRTKSNTALVRNSLGMRRIEHGGCTPTRVTGFCKMAPNITHVLMPPVG</sequence>
<keyword evidence="2" id="KW-1185">Reference proteome</keyword>
<dbReference type="Proteomes" id="UP000796761">
    <property type="component" value="Unassembled WGS sequence"/>
</dbReference>
<proteinExistence type="predicted"/>
<evidence type="ECO:0000313" key="2">
    <source>
        <dbReference type="Proteomes" id="UP000796761"/>
    </source>
</evidence>
<comment type="caution">
    <text evidence="1">The sequence shown here is derived from an EMBL/GenBank/DDBJ whole genome shotgun (WGS) entry which is preliminary data.</text>
</comment>
<dbReference type="AlphaFoldDB" id="A0A8K1GSP8"/>
<name>A0A8K1GSP8_9PASS</name>
<accession>A0A8K1GSP8</accession>
<dbReference type="EMBL" id="SWJQ01000054">
    <property type="protein sequence ID" value="TRZ24072.1"/>
    <property type="molecule type" value="Genomic_DNA"/>
</dbReference>
<gene>
    <name evidence="1" type="ORF">HGM15179_003049</name>
</gene>
<protein>
    <submittedName>
        <fullName evidence="1">Uncharacterized protein</fullName>
    </submittedName>
</protein>